<reference evidence="1" key="1">
    <citation type="journal article" date="2014" name="Front. Microbiol.">
        <title>High frequency of phylogenetically diverse reductive dehalogenase-homologous genes in deep subseafloor sedimentary metagenomes.</title>
        <authorList>
            <person name="Kawai M."/>
            <person name="Futagami T."/>
            <person name="Toyoda A."/>
            <person name="Takaki Y."/>
            <person name="Nishi S."/>
            <person name="Hori S."/>
            <person name="Arai W."/>
            <person name="Tsubouchi T."/>
            <person name="Morono Y."/>
            <person name="Uchiyama I."/>
            <person name="Ito T."/>
            <person name="Fujiyama A."/>
            <person name="Inagaki F."/>
            <person name="Takami H."/>
        </authorList>
    </citation>
    <scope>NUCLEOTIDE SEQUENCE</scope>
    <source>
        <strain evidence="1">Expedition CK06-06</strain>
    </source>
</reference>
<accession>X1T491</accession>
<name>X1T491_9ZZZZ</name>
<dbReference type="Gene3D" id="2.60.40.10">
    <property type="entry name" value="Immunoglobulins"/>
    <property type="match status" value="1"/>
</dbReference>
<evidence type="ECO:0000313" key="1">
    <source>
        <dbReference type="EMBL" id="GAJ00128.1"/>
    </source>
</evidence>
<dbReference type="EMBL" id="BARW01017217">
    <property type="protein sequence ID" value="GAJ00128.1"/>
    <property type="molecule type" value="Genomic_DNA"/>
</dbReference>
<feature type="non-terminal residue" evidence="1">
    <location>
        <position position="1"/>
    </location>
</feature>
<gene>
    <name evidence="1" type="ORF">S12H4_29795</name>
</gene>
<protein>
    <recommendedName>
        <fullName evidence="2">CARDB domain-containing protein</fullName>
    </recommendedName>
</protein>
<organism evidence="1">
    <name type="scientific">marine sediment metagenome</name>
    <dbReference type="NCBI Taxonomy" id="412755"/>
    <lineage>
        <taxon>unclassified sequences</taxon>
        <taxon>metagenomes</taxon>
        <taxon>ecological metagenomes</taxon>
    </lineage>
</organism>
<dbReference type="InterPro" id="IPR013783">
    <property type="entry name" value="Ig-like_fold"/>
</dbReference>
<proteinExistence type="predicted"/>
<sequence length="281" mass="31814">DNNNLVSMEECFIYATNQMVLSVPQINDISNIAPCTFIRLPTPGKIVEIMSRDHTNDNGITPSNYEGWYHGPDLWIRNLPDNMVEYQNPIYGRQNYIYARIHNIGCATATNINIKFSWCLQTAWANPALWNDIGDAIIPALGSLQNIIVKIPWNNLPVPGTYCLHTRLNCAGDPENQQGEAYKDNNKVQINIDIVDSTWGLNKKFLFFIENASKSKDPIDIEIDATKILKDAQIRLEIPKEIQFKEIENAKVKQDRAGETIVDISNRKATIKAITLEPNSK</sequence>
<evidence type="ECO:0008006" key="2">
    <source>
        <dbReference type="Google" id="ProtNLM"/>
    </source>
</evidence>
<comment type="caution">
    <text evidence="1">The sequence shown here is derived from an EMBL/GenBank/DDBJ whole genome shotgun (WGS) entry which is preliminary data.</text>
</comment>
<dbReference type="AlphaFoldDB" id="X1T491"/>
<feature type="non-terminal residue" evidence="1">
    <location>
        <position position="281"/>
    </location>
</feature>